<keyword evidence="1" id="KW-0472">Membrane</keyword>
<dbReference type="OrthoDB" id="5188656at2"/>
<dbReference type="RefSeq" id="WP_142094377.1">
    <property type="nucleotide sequence ID" value="NZ_BAAAMD010000003.1"/>
</dbReference>
<reference evidence="2 3" key="1">
    <citation type="submission" date="2019-06" db="EMBL/GenBank/DDBJ databases">
        <title>Sequencing the genomes of 1000 actinobacteria strains.</title>
        <authorList>
            <person name="Klenk H.-P."/>
        </authorList>
    </citation>
    <scope>NUCLEOTIDE SEQUENCE [LARGE SCALE GENOMIC DNA]</scope>
    <source>
        <strain evidence="2 3">DSM 8251</strain>
    </source>
</reference>
<keyword evidence="1" id="KW-0812">Transmembrane</keyword>
<feature type="transmembrane region" description="Helical" evidence="1">
    <location>
        <begin position="232"/>
        <end position="252"/>
    </location>
</feature>
<keyword evidence="3" id="KW-1185">Reference proteome</keyword>
<evidence type="ECO:0008006" key="4">
    <source>
        <dbReference type="Google" id="ProtNLM"/>
    </source>
</evidence>
<feature type="transmembrane region" description="Helical" evidence="1">
    <location>
        <begin position="59"/>
        <end position="76"/>
    </location>
</feature>
<protein>
    <recommendedName>
        <fullName evidence="4">ABC-2 family transporter</fullName>
    </recommendedName>
</protein>
<feature type="transmembrane region" description="Helical" evidence="1">
    <location>
        <begin position="176"/>
        <end position="195"/>
    </location>
</feature>
<dbReference type="AlphaFoldDB" id="A0A542ZAE9"/>
<proteinExistence type="predicted"/>
<dbReference type="Proteomes" id="UP000316196">
    <property type="component" value="Unassembled WGS sequence"/>
</dbReference>
<feature type="transmembrane region" description="Helical" evidence="1">
    <location>
        <begin position="106"/>
        <end position="137"/>
    </location>
</feature>
<keyword evidence="1" id="KW-1133">Transmembrane helix</keyword>
<feature type="transmembrane region" description="Helical" evidence="1">
    <location>
        <begin position="149"/>
        <end position="171"/>
    </location>
</feature>
<organism evidence="2 3">
    <name type="scientific">Propioniferax innocua</name>
    <dbReference type="NCBI Taxonomy" id="1753"/>
    <lineage>
        <taxon>Bacteria</taxon>
        <taxon>Bacillati</taxon>
        <taxon>Actinomycetota</taxon>
        <taxon>Actinomycetes</taxon>
        <taxon>Propionibacteriales</taxon>
        <taxon>Propionibacteriaceae</taxon>
        <taxon>Propioniferax</taxon>
    </lineage>
</organism>
<comment type="caution">
    <text evidence="2">The sequence shown here is derived from an EMBL/GenBank/DDBJ whole genome shotgun (WGS) entry which is preliminary data.</text>
</comment>
<evidence type="ECO:0000313" key="3">
    <source>
        <dbReference type="Proteomes" id="UP000316196"/>
    </source>
</evidence>
<sequence>MRKAISAEFLRAASTRAWGLHVLAGLAVGLFLTGGLIVMGPDNMNPPMPGPDTVEGVRGLLGILVLSAPIPLLLGTQLMTREFEHRTSVPTFLAEPRRHRVVMAKLVVGVALGASYGLVLAGAATVGVFAGCAVAGFDPALGWRPVSLAALRMGGAMAMYTLVGVGIGSLIPRAKVCIGIAVLWFYLLESMLTAAPGVQNLYPWLPGGAASAIAGQSFVLDAISRTAGSGAVVLLPVWAGGLVLVGYAALAASSAMVTTLRRGIT</sequence>
<evidence type="ECO:0000313" key="2">
    <source>
        <dbReference type="EMBL" id="TQL57285.1"/>
    </source>
</evidence>
<accession>A0A542ZAE9</accession>
<gene>
    <name evidence="2" type="ORF">FB460_2361</name>
</gene>
<name>A0A542ZAE9_9ACTN</name>
<evidence type="ECO:0000256" key="1">
    <source>
        <dbReference type="SAM" id="Phobius"/>
    </source>
</evidence>
<dbReference type="EMBL" id="VFOR01000003">
    <property type="protein sequence ID" value="TQL57285.1"/>
    <property type="molecule type" value="Genomic_DNA"/>
</dbReference>
<feature type="transmembrane region" description="Helical" evidence="1">
    <location>
        <begin position="20"/>
        <end position="39"/>
    </location>
</feature>